<dbReference type="HOGENOM" id="CLU_1060875_0_0_9"/>
<dbReference type="AlphaFoldDB" id="U4TJZ9"/>
<sequence>MLFNQGGKQKDAWAMFAHLFDQEKNAFEQTGLIYHKLNYYMLIRVLAAVNTLDVPDVPTMVKESQAYFNSLKYFSTYDLIVLSTLMQWYKPDTTIDYLLKAMSGAAVDVSNQERNHWVWVLMANTLTFCNIHRRFDLGERVYSIAKQMQWPPTEAEARMLLYDAHMCARYGQGERGAVEAEMADFLASMSTLDSDFGEYLTHAWDVWTKSIREDERVPLARRAKEQIYGGDLSRIPAGFYFYYNIHPFDPVEYEQNAYGNSK</sequence>
<evidence type="ECO:0000313" key="2">
    <source>
        <dbReference type="Proteomes" id="UP000030647"/>
    </source>
</evidence>
<gene>
    <name evidence="1" type="ORF">L248_2847</name>
</gene>
<protein>
    <submittedName>
        <fullName evidence="1">Uncharacterized protein</fullName>
    </submittedName>
</protein>
<proteinExistence type="predicted"/>
<accession>U4TJZ9</accession>
<organism evidence="1 2">
    <name type="scientific">Schleiferilactobacillus shenzhenensis LY-73</name>
    <dbReference type="NCBI Taxonomy" id="1231336"/>
    <lineage>
        <taxon>Bacteria</taxon>
        <taxon>Bacillati</taxon>
        <taxon>Bacillota</taxon>
        <taxon>Bacilli</taxon>
        <taxon>Lactobacillales</taxon>
        <taxon>Lactobacillaceae</taxon>
        <taxon>Schleiferilactobacillus</taxon>
    </lineage>
</organism>
<dbReference type="Proteomes" id="UP000030647">
    <property type="component" value="Unassembled WGS sequence"/>
</dbReference>
<name>U4TJZ9_9LACO</name>
<keyword evidence="2" id="KW-1185">Reference proteome</keyword>
<reference evidence="2" key="1">
    <citation type="journal article" date="2013" name="Genome Announc.">
        <title>Whole-Genome Sequencing of Lactobacillus shenzhenensis Strain LY-73T.</title>
        <authorList>
            <person name="Lin Z."/>
            <person name="Liu Z."/>
            <person name="Yang R."/>
            <person name="Zou Y."/>
            <person name="Wan D."/>
            <person name="Chen J."/>
            <person name="Guo M."/>
            <person name="Zhao J."/>
            <person name="Fang C."/>
            <person name="Yang R."/>
            <person name="Liu F."/>
        </authorList>
    </citation>
    <scope>NUCLEOTIDE SEQUENCE [LARGE SCALE GENOMIC DNA]</scope>
    <source>
        <strain evidence="2">LY-73</strain>
    </source>
</reference>
<evidence type="ECO:0000313" key="1">
    <source>
        <dbReference type="EMBL" id="ERL65171.1"/>
    </source>
</evidence>
<dbReference type="EMBL" id="KI271588">
    <property type="protein sequence ID" value="ERL65171.1"/>
    <property type="molecule type" value="Genomic_DNA"/>
</dbReference>